<evidence type="ECO:0000313" key="4">
    <source>
        <dbReference type="EMBL" id="EFN79233.1"/>
    </source>
</evidence>
<dbReference type="STRING" id="610380.E2BYJ9"/>
<organism evidence="5">
    <name type="scientific">Harpegnathos saltator</name>
    <name type="common">Jerdon's jumping ant</name>
    <dbReference type="NCBI Taxonomy" id="610380"/>
    <lineage>
        <taxon>Eukaryota</taxon>
        <taxon>Metazoa</taxon>
        <taxon>Ecdysozoa</taxon>
        <taxon>Arthropoda</taxon>
        <taxon>Hexapoda</taxon>
        <taxon>Insecta</taxon>
        <taxon>Pterygota</taxon>
        <taxon>Neoptera</taxon>
        <taxon>Endopterygota</taxon>
        <taxon>Hymenoptera</taxon>
        <taxon>Apocrita</taxon>
        <taxon>Aculeata</taxon>
        <taxon>Formicoidea</taxon>
        <taxon>Formicidae</taxon>
        <taxon>Ponerinae</taxon>
        <taxon>Ponerini</taxon>
        <taxon>Harpegnathos</taxon>
    </lineage>
</organism>
<dbReference type="InterPro" id="IPR045227">
    <property type="entry name" value="WDR18/Ipi3/RID3"/>
</dbReference>
<evidence type="ECO:0000256" key="1">
    <source>
        <dbReference type="ARBA" id="ARBA00022574"/>
    </source>
</evidence>
<dbReference type="PROSITE" id="PS00678">
    <property type="entry name" value="WD_REPEATS_1"/>
    <property type="match status" value="1"/>
</dbReference>
<dbReference type="FunCoup" id="E2BYJ9">
    <property type="interactions" value="1243"/>
</dbReference>
<evidence type="ECO:0000256" key="2">
    <source>
        <dbReference type="ARBA" id="ARBA00022737"/>
    </source>
</evidence>
<dbReference type="GO" id="GO:0006261">
    <property type="term" value="P:DNA-templated DNA replication"/>
    <property type="evidence" value="ECO:0007669"/>
    <property type="project" value="TreeGrafter"/>
</dbReference>
<dbReference type="InParanoid" id="E2BYJ9"/>
<dbReference type="SUPFAM" id="SSF50969">
    <property type="entry name" value="YVTN repeat-like/Quinoprotein amine dehydrogenase"/>
    <property type="match status" value="1"/>
</dbReference>
<feature type="repeat" description="WD" evidence="3">
    <location>
        <begin position="271"/>
        <end position="312"/>
    </location>
</feature>
<dbReference type="InterPro" id="IPR015943">
    <property type="entry name" value="WD40/YVTN_repeat-like_dom_sf"/>
</dbReference>
<dbReference type="PANTHER" id="PTHR18763">
    <property type="entry name" value="WD-REPEAT PROTEIN 18"/>
    <property type="match status" value="1"/>
</dbReference>
<dbReference type="SMART" id="SM00320">
    <property type="entry name" value="WD40"/>
    <property type="match status" value="4"/>
</dbReference>
<proteinExistence type="predicted"/>
<dbReference type="KEGG" id="hst:105187973"/>
<gene>
    <name evidence="4" type="ORF">EAI_04337</name>
</gene>
<reference evidence="4 5" key="1">
    <citation type="journal article" date="2010" name="Science">
        <title>Genomic comparison of the ants Camponotus floridanus and Harpegnathos saltator.</title>
        <authorList>
            <person name="Bonasio R."/>
            <person name="Zhang G."/>
            <person name="Ye C."/>
            <person name="Mutti N.S."/>
            <person name="Fang X."/>
            <person name="Qin N."/>
            <person name="Donahue G."/>
            <person name="Yang P."/>
            <person name="Li Q."/>
            <person name="Li C."/>
            <person name="Zhang P."/>
            <person name="Huang Z."/>
            <person name="Berger S.L."/>
            <person name="Reinberg D."/>
            <person name="Wang J."/>
            <person name="Liebig J."/>
        </authorList>
    </citation>
    <scope>NUCLEOTIDE SEQUENCE [LARGE SCALE GENOMIC DNA]</scope>
    <source>
        <strain evidence="4 5">R22 G/1</strain>
    </source>
</reference>
<dbReference type="InterPro" id="IPR001680">
    <property type="entry name" value="WD40_rpt"/>
</dbReference>
<dbReference type="Proteomes" id="UP000008237">
    <property type="component" value="Unassembled WGS sequence"/>
</dbReference>
<dbReference type="Gene3D" id="2.130.10.10">
    <property type="entry name" value="YVTN repeat-like/Quinoprotein amine dehydrogenase"/>
    <property type="match status" value="2"/>
</dbReference>
<keyword evidence="5" id="KW-1185">Reference proteome</keyword>
<dbReference type="AlphaFoldDB" id="E2BYJ9"/>
<protein>
    <submittedName>
        <fullName evidence="4">WD repeat-containing protein 18</fullName>
    </submittedName>
</protein>
<dbReference type="Pfam" id="PF00400">
    <property type="entry name" value="WD40"/>
    <property type="match status" value="3"/>
</dbReference>
<dbReference type="OrthoDB" id="756370at2759"/>
<dbReference type="GO" id="GO:0120330">
    <property type="term" value="C:rixosome complex"/>
    <property type="evidence" value="ECO:0007669"/>
    <property type="project" value="TreeGrafter"/>
</dbReference>
<sequence length="461" mass="51142">MQQASHTRLEVILTSEASGQSCSAAVWDPSNGSLLSLFKNTGALCRRSLQLLSDCYLLGADSTKHRLYVWPLNNSAPVNNIRLTTPGKINALTCTPNGSYIIAAIGENLFIWQTCSGRLLATFSEHLQKINCLSTTKDGSLFASGGDDGLVFVWSLFSALNDHCPIIHKFLHHSLPVNDLCFGYGGARTRLYTVSMDRTLNIYEIGNAQNMLSIIFDVPLTAITVNLRDSELFVGCITGDIFQCKLHNPPRGVVQHVKTSSRDAEKDDTLFEAHKSHVTALSVSLNCCTLLSGAVDGAVHIWDIASRHVLRTIKHKGPITAAFFAPAFENFSATTLMPRLVLHSLQQTSDDSNRNVLQVISRGRNSRKILDFDSYVRNDINEPRNSEETSASNAKLNLMKTEIERLRTINNDMYQYTVTSILNKKKENGRQSSEDNILPRSKPKIIENVPLDKLYSISIQD</sequence>
<dbReference type="InterPro" id="IPR011044">
    <property type="entry name" value="Quino_amine_DH_bsu"/>
</dbReference>
<name>E2BYJ9_HARSA</name>
<dbReference type="PROSITE" id="PS50082">
    <property type="entry name" value="WD_REPEATS_2"/>
    <property type="match status" value="2"/>
</dbReference>
<dbReference type="GO" id="GO:0005656">
    <property type="term" value="C:nuclear pre-replicative complex"/>
    <property type="evidence" value="ECO:0007669"/>
    <property type="project" value="TreeGrafter"/>
</dbReference>
<dbReference type="GO" id="GO:0006364">
    <property type="term" value="P:rRNA processing"/>
    <property type="evidence" value="ECO:0007669"/>
    <property type="project" value="TreeGrafter"/>
</dbReference>
<dbReference type="InterPro" id="IPR036322">
    <property type="entry name" value="WD40_repeat_dom_sf"/>
</dbReference>
<dbReference type="PROSITE" id="PS50294">
    <property type="entry name" value="WD_REPEATS_REGION"/>
    <property type="match status" value="2"/>
</dbReference>
<dbReference type="SUPFAM" id="SSF50978">
    <property type="entry name" value="WD40 repeat-like"/>
    <property type="match status" value="1"/>
</dbReference>
<feature type="repeat" description="WD" evidence="3">
    <location>
        <begin position="123"/>
        <end position="156"/>
    </location>
</feature>
<evidence type="ECO:0000313" key="5">
    <source>
        <dbReference type="Proteomes" id="UP000008237"/>
    </source>
</evidence>
<dbReference type="InterPro" id="IPR019775">
    <property type="entry name" value="WD40_repeat_CS"/>
</dbReference>
<dbReference type="PANTHER" id="PTHR18763:SF0">
    <property type="entry name" value="WD REPEAT-CONTAINING PROTEIN 18"/>
    <property type="match status" value="1"/>
</dbReference>
<keyword evidence="1 3" id="KW-0853">WD repeat</keyword>
<evidence type="ECO:0000256" key="3">
    <source>
        <dbReference type="PROSITE-ProRule" id="PRU00221"/>
    </source>
</evidence>
<keyword evidence="2" id="KW-0677">Repeat</keyword>
<dbReference type="OMA" id="GVNARIY"/>
<dbReference type="EMBL" id="GL451483">
    <property type="protein sequence ID" value="EFN79233.1"/>
    <property type="molecule type" value="Genomic_DNA"/>
</dbReference>
<accession>E2BYJ9</accession>